<proteinExistence type="predicted"/>
<keyword evidence="2" id="KW-1133">Transmembrane helix</keyword>
<evidence type="ECO:0000313" key="4">
    <source>
        <dbReference type="Proteomes" id="UP000266669"/>
    </source>
</evidence>
<feature type="region of interest" description="Disordered" evidence="1">
    <location>
        <begin position="112"/>
        <end position="147"/>
    </location>
</feature>
<name>A0A8B6RYA8_9LEPT</name>
<feature type="compositionally biased region" description="Basic and acidic residues" evidence="1">
    <location>
        <begin position="130"/>
        <end position="140"/>
    </location>
</feature>
<dbReference type="RefSeq" id="WP_118982697.1">
    <property type="nucleotide sequence ID" value="NZ_QHCS01000003.1"/>
</dbReference>
<protein>
    <submittedName>
        <fullName evidence="3">Lipoprotein</fullName>
    </submittedName>
</protein>
<dbReference type="EMBL" id="QHCS01000003">
    <property type="protein sequence ID" value="RHX85453.1"/>
    <property type="molecule type" value="Genomic_DNA"/>
</dbReference>
<organism evidence="3 4">
    <name type="scientific">Leptospira stimsonii</name>
    <dbReference type="NCBI Taxonomy" id="2202203"/>
    <lineage>
        <taxon>Bacteria</taxon>
        <taxon>Pseudomonadati</taxon>
        <taxon>Spirochaetota</taxon>
        <taxon>Spirochaetia</taxon>
        <taxon>Leptospirales</taxon>
        <taxon>Leptospiraceae</taxon>
        <taxon>Leptospira</taxon>
    </lineage>
</organism>
<dbReference type="NCBIfam" id="NF033169">
    <property type="entry name" value="lipo_LIC10494"/>
    <property type="match status" value="1"/>
</dbReference>
<evidence type="ECO:0000256" key="2">
    <source>
        <dbReference type="SAM" id="Phobius"/>
    </source>
</evidence>
<feature type="transmembrane region" description="Helical" evidence="2">
    <location>
        <begin position="24"/>
        <end position="47"/>
    </location>
</feature>
<gene>
    <name evidence="3" type="ORF">DLM78_15065</name>
</gene>
<sequence length="267" mass="29897">MLDKSNTSRILNYQKIQLRKRLNLLIRLFILSFILWSCVSCGIMKLFRSSGSYHVAVMKSEGKPSVAVGKIASRDARFSPYLIDNFKDMFQLQLIDKGYILKEIPVEKKRKLPISAPPQPISENPTEKSPVSKDIQKPQAEESSSNLRELLPESLRNVLEKGAVVGFSDPEKNQIDDDFLSSEDIRIISEKHKVQYYVQGAVGNNDSGTLLEEDSNSLVFLKIYDSSGILKGGIAYTVNGRTLAEANLLKDVCQKISGKLSEVIKNK</sequence>
<keyword evidence="2" id="KW-0472">Membrane</keyword>
<dbReference type="AlphaFoldDB" id="A0A8B6RYA8"/>
<reference evidence="4" key="1">
    <citation type="submission" date="2018-05" db="EMBL/GenBank/DDBJ databases">
        <title>Leptospira yasudae sp. nov. and Leptospira stimsonii sp. nov., two pathogenic species of the genus Leptospira isolated from environmental sources.</title>
        <authorList>
            <person name="Casanovas-Massana A."/>
            <person name="Hamond C."/>
            <person name="Santos L.A."/>
            <person name="Hacker K.P."/>
            <person name="Balassiano I."/>
            <person name="Medeiros M.A."/>
            <person name="Reis M.G."/>
            <person name="Ko A.I."/>
            <person name="Wunder E.A."/>
        </authorList>
    </citation>
    <scope>NUCLEOTIDE SEQUENCE [LARGE SCALE GENOMIC DNA]</scope>
    <source>
        <strain evidence="4">AMB6-RJ</strain>
    </source>
</reference>
<keyword evidence="2" id="KW-0812">Transmembrane</keyword>
<dbReference type="Proteomes" id="UP000266669">
    <property type="component" value="Unassembled WGS sequence"/>
</dbReference>
<comment type="caution">
    <text evidence="3">The sequence shown here is derived from an EMBL/GenBank/DDBJ whole genome shotgun (WGS) entry which is preliminary data.</text>
</comment>
<keyword evidence="3" id="KW-0449">Lipoprotein</keyword>
<accession>A0A8B6RYA8</accession>
<evidence type="ECO:0000256" key="1">
    <source>
        <dbReference type="SAM" id="MobiDB-lite"/>
    </source>
</evidence>
<evidence type="ECO:0000313" key="3">
    <source>
        <dbReference type="EMBL" id="RHX85453.1"/>
    </source>
</evidence>